<dbReference type="NCBIfam" id="TIGR02251">
    <property type="entry name" value="HIF-SF_euk"/>
    <property type="match status" value="1"/>
</dbReference>
<dbReference type="SUPFAM" id="SSF56784">
    <property type="entry name" value="HAD-like"/>
    <property type="match status" value="1"/>
</dbReference>
<dbReference type="PANTHER" id="PTHR12210">
    <property type="entry name" value="DULLARD PROTEIN PHOSPHATASE"/>
    <property type="match status" value="1"/>
</dbReference>
<organism evidence="2 3">
    <name type="scientific">Anaeramoeba ignava</name>
    <name type="common">Anaerobic marine amoeba</name>
    <dbReference type="NCBI Taxonomy" id="1746090"/>
    <lineage>
        <taxon>Eukaryota</taxon>
        <taxon>Metamonada</taxon>
        <taxon>Anaeramoebidae</taxon>
        <taxon>Anaeramoeba</taxon>
    </lineage>
</organism>
<proteinExistence type="predicted"/>
<keyword evidence="3" id="KW-1185">Reference proteome</keyword>
<dbReference type="Gene3D" id="3.40.50.1000">
    <property type="entry name" value="HAD superfamily/HAD-like"/>
    <property type="match status" value="1"/>
</dbReference>
<comment type="caution">
    <text evidence="2">The sequence shown here is derived from an EMBL/GenBank/DDBJ whole genome shotgun (WGS) entry which is preliminary data.</text>
</comment>
<dbReference type="Proteomes" id="UP001149090">
    <property type="component" value="Unassembled WGS sequence"/>
</dbReference>
<dbReference type="InterPro" id="IPR036412">
    <property type="entry name" value="HAD-like_sf"/>
</dbReference>
<protein>
    <submittedName>
        <fullName evidence="2">Ctd small phosphatase-like protein</fullName>
    </submittedName>
</protein>
<reference evidence="2" key="1">
    <citation type="submission" date="2022-10" db="EMBL/GenBank/DDBJ databases">
        <title>Novel sulphate-reducing endosymbionts in the free-living metamonad Anaeramoeba.</title>
        <authorList>
            <person name="Jerlstrom-Hultqvist J."/>
            <person name="Cepicka I."/>
            <person name="Gallot-Lavallee L."/>
            <person name="Salas-Leiva D."/>
            <person name="Curtis B.A."/>
            <person name="Zahonova K."/>
            <person name="Pipaliya S."/>
            <person name="Dacks J."/>
            <person name="Roger A.J."/>
        </authorList>
    </citation>
    <scope>NUCLEOTIDE SEQUENCE</scope>
    <source>
        <strain evidence="2">BMAN</strain>
    </source>
</reference>
<dbReference type="InterPro" id="IPR011948">
    <property type="entry name" value="Dullard_phosphatase"/>
</dbReference>
<dbReference type="GO" id="GO:0016791">
    <property type="term" value="F:phosphatase activity"/>
    <property type="evidence" value="ECO:0007669"/>
    <property type="project" value="InterPro"/>
</dbReference>
<gene>
    <name evidence="2" type="ORF">M0811_03910</name>
</gene>
<sequence length="254" mass="29271">MTTTKNLILNNINKRSKINDQSKNKKQTLFQCCFGAKQLKKITNKKNKNNKSKKKNASLSKHYENIEENIQLYLLSSQLEADKGKKTLVLDLDETLVHSSFDPIGNADFTVQVTIGNENHQVYVKKRPNADFFLQRLGNLYEIIIFTASDPRYANQVIDRIDTSNIVKARLFRDDCVQHFSFFVKDLSLLGRDLKSTIIVDNSPVSYLFHKENAIPIKTWIDDPNDDELLKCFQLLERILPLQNVIHALSSLQK</sequence>
<dbReference type="SMART" id="SM00577">
    <property type="entry name" value="CPDc"/>
    <property type="match status" value="1"/>
</dbReference>
<evidence type="ECO:0000313" key="3">
    <source>
        <dbReference type="Proteomes" id="UP001149090"/>
    </source>
</evidence>
<dbReference type="AlphaFoldDB" id="A0A9Q0LX85"/>
<dbReference type="OrthoDB" id="277011at2759"/>
<dbReference type="InterPro" id="IPR004274">
    <property type="entry name" value="FCP1_dom"/>
</dbReference>
<dbReference type="Pfam" id="PF03031">
    <property type="entry name" value="NIF"/>
    <property type="match status" value="1"/>
</dbReference>
<dbReference type="InterPro" id="IPR023214">
    <property type="entry name" value="HAD_sf"/>
</dbReference>
<evidence type="ECO:0000259" key="1">
    <source>
        <dbReference type="PROSITE" id="PS50969"/>
    </source>
</evidence>
<dbReference type="FunFam" id="3.40.50.1000:FF:000093">
    <property type="entry name" value="NLI interacting factor-like phosphatase family protein"/>
    <property type="match status" value="1"/>
</dbReference>
<dbReference type="PROSITE" id="PS50969">
    <property type="entry name" value="FCP1"/>
    <property type="match status" value="1"/>
</dbReference>
<feature type="domain" description="FCP1 homology" evidence="1">
    <location>
        <begin position="81"/>
        <end position="239"/>
    </location>
</feature>
<accession>A0A9Q0LX85</accession>
<evidence type="ECO:0000313" key="2">
    <source>
        <dbReference type="EMBL" id="KAJ5080425.1"/>
    </source>
</evidence>
<dbReference type="OMA" id="MDLIPFF"/>
<name>A0A9Q0LX85_ANAIG</name>
<dbReference type="EMBL" id="JAPDFW010000011">
    <property type="protein sequence ID" value="KAJ5080425.1"/>
    <property type="molecule type" value="Genomic_DNA"/>
</dbReference>
<dbReference type="InterPro" id="IPR050365">
    <property type="entry name" value="TIM50"/>
</dbReference>
<dbReference type="CDD" id="cd07521">
    <property type="entry name" value="HAD_FCP1-like"/>
    <property type="match status" value="1"/>
</dbReference>